<dbReference type="Proteomes" id="UP001610335">
    <property type="component" value="Unassembled WGS sequence"/>
</dbReference>
<dbReference type="PANTHER" id="PTHR20958:SF6">
    <property type="entry name" value="GLYCINE N-ACYLTRANSFERASE-LIKE PROTEIN"/>
    <property type="match status" value="1"/>
</dbReference>
<evidence type="ECO:0000313" key="3">
    <source>
        <dbReference type="Proteomes" id="UP001610335"/>
    </source>
</evidence>
<evidence type="ECO:0000313" key="2">
    <source>
        <dbReference type="EMBL" id="KAL2820867.1"/>
    </source>
</evidence>
<accession>A0ABR4HZD6</accession>
<protein>
    <recommendedName>
        <fullName evidence="4">FR47-like domain-containing protein</fullName>
    </recommendedName>
</protein>
<comment type="caution">
    <text evidence="2">The sequence shown here is derived from an EMBL/GenBank/DDBJ whole genome shotgun (WGS) entry which is preliminary data.</text>
</comment>
<sequence length="388" mass="42672">MYIHHHPYTSLLSHLTTHLPNSGPLLRRVQYQSTHNSPTAHILATLPPESESGPPDPGSPWLAAYADIHRGPDTQIWLFSSLEANTTLTGKEREITKSQLLTLFTKIRVDLIPPYLETFSASGRPVAVPGEEEQEKEQEQGIKKIPAHPKTSFLLGTVHARLVDLICELSSETLSTSTSSPKLNPTVRILRGQNVFYAKYCFPSSSFSIPVHELEKAAEAGYKFHDPSTGISGIQSHHLDLVKSRTHIPRSKEALLAMGGVALYYYPSTTSSTSLSTSRKMERVNMPIAWAFLGFDGSLTSLHVEVEHRGKGLGGLVGREVMQRGVDVFGPKPESESASASGDGSTREREEWFYADVAVDNGASRRVMEKMGGVGLWDVAWMVIEVDV</sequence>
<feature type="region of interest" description="Disordered" evidence="1">
    <location>
        <begin position="328"/>
        <end position="347"/>
    </location>
</feature>
<gene>
    <name evidence="2" type="ORF">BDW59DRAFT_181332</name>
</gene>
<reference evidence="2 3" key="1">
    <citation type="submission" date="2024-07" db="EMBL/GenBank/DDBJ databases">
        <title>Section-level genome sequencing and comparative genomics of Aspergillus sections Usti and Cavernicolus.</title>
        <authorList>
            <consortium name="Lawrence Berkeley National Laboratory"/>
            <person name="Nybo J.L."/>
            <person name="Vesth T.C."/>
            <person name="Theobald S."/>
            <person name="Frisvad J.C."/>
            <person name="Larsen T.O."/>
            <person name="Kjaerboelling I."/>
            <person name="Rothschild-Mancinelli K."/>
            <person name="Lyhne E.K."/>
            <person name="Kogle M.E."/>
            <person name="Barry K."/>
            <person name="Clum A."/>
            <person name="Na H."/>
            <person name="Ledsgaard L."/>
            <person name="Lin J."/>
            <person name="Lipzen A."/>
            <person name="Kuo A."/>
            <person name="Riley R."/>
            <person name="Mondo S."/>
            <person name="LaButti K."/>
            <person name="Haridas S."/>
            <person name="Pangalinan J."/>
            <person name="Salamov A.A."/>
            <person name="Simmons B.A."/>
            <person name="Magnuson J.K."/>
            <person name="Chen J."/>
            <person name="Drula E."/>
            <person name="Henrissat B."/>
            <person name="Wiebenga A."/>
            <person name="Lubbers R.J."/>
            <person name="Gomes A.C."/>
            <person name="Makela M.R."/>
            <person name="Stajich J."/>
            <person name="Grigoriev I.V."/>
            <person name="Mortensen U.H."/>
            <person name="De vries R.P."/>
            <person name="Baker S.E."/>
            <person name="Andersen M.R."/>
        </authorList>
    </citation>
    <scope>NUCLEOTIDE SEQUENCE [LARGE SCALE GENOMIC DNA]</scope>
    <source>
        <strain evidence="2 3">CBS 600.67</strain>
    </source>
</reference>
<evidence type="ECO:0000256" key="1">
    <source>
        <dbReference type="SAM" id="MobiDB-lite"/>
    </source>
</evidence>
<dbReference type="InterPro" id="IPR016181">
    <property type="entry name" value="Acyl_CoA_acyltransferase"/>
</dbReference>
<evidence type="ECO:0008006" key="4">
    <source>
        <dbReference type="Google" id="ProtNLM"/>
    </source>
</evidence>
<name>A0ABR4HZD6_9EURO</name>
<proteinExistence type="predicted"/>
<dbReference type="EMBL" id="JBFXLS010000067">
    <property type="protein sequence ID" value="KAL2820867.1"/>
    <property type="molecule type" value="Genomic_DNA"/>
</dbReference>
<dbReference type="SUPFAM" id="SSF55729">
    <property type="entry name" value="Acyl-CoA N-acyltransferases (Nat)"/>
    <property type="match status" value="1"/>
</dbReference>
<keyword evidence="3" id="KW-1185">Reference proteome</keyword>
<dbReference type="Gene3D" id="3.40.630.30">
    <property type="match status" value="1"/>
</dbReference>
<dbReference type="PANTHER" id="PTHR20958">
    <property type="entry name" value="GLYCINE N-ACYLTRANSFERASE-LIKE PROTEIN"/>
    <property type="match status" value="1"/>
</dbReference>
<dbReference type="InterPro" id="IPR053225">
    <property type="entry name" value="Acyl-CoA_N-acyltransferase"/>
</dbReference>
<organism evidence="2 3">
    <name type="scientific">Aspergillus cavernicola</name>
    <dbReference type="NCBI Taxonomy" id="176166"/>
    <lineage>
        <taxon>Eukaryota</taxon>
        <taxon>Fungi</taxon>
        <taxon>Dikarya</taxon>
        <taxon>Ascomycota</taxon>
        <taxon>Pezizomycotina</taxon>
        <taxon>Eurotiomycetes</taxon>
        <taxon>Eurotiomycetidae</taxon>
        <taxon>Eurotiales</taxon>
        <taxon>Aspergillaceae</taxon>
        <taxon>Aspergillus</taxon>
        <taxon>Aspergillus subgen. Nidulantes</taxon>
    </lineage>
</organism>